<keyword evidence="4" id="KW-0326">Glycosidase</keyword>
<dbReference type="Gene3D" id="2.115.10.20">
    <property type="entry name" value="Glycosyl hydrolase domain, family 43"/>
    <property type="match status" value="1"/>
</dbReference>
<dbReference type="PANTHER" id="PTHR34106">
    <property type="entry name" value="GLYCOSIDASE"/>
    <property type="match status" value="1"/>
</dbReference>
<evidence type="ECO:0000256" key="2">
    <source>
        <dbReference type="ARBA" id="ARBA00022679"/>
    </source>
</evidence>
<organism evidence="4 5">
    <name type="scientific">Cellulomonas chitinilytica</name>
    <dbReference type="NCBI Taxonomy" id="398759"/>
    <lineage>
        <taxon>Bacteria</taxon>
        <taxon>Bacillati</taxon>
        <taxon>Actinomycetota</taxon>
        <taxon>Actinomycetes</taxon>
        <taxon>Micrococcales</taxon>
        <taxon>Cellulomonadaceae</taxon>
        <taxon>Cellulomonas</taxon>
    </lineage>
</organism>
<gene>
    <name evidence="4" type="ORF">Cch01nite_10370</name>
</gene>
<evidence type="ECO:0000313" key="5">
    <source>
        <dbReference type="Proteomes" id="UP000632740"/>
    </source>
</evidence>
<keyword evidence="1" id="KW-0328">Glycosyltransferase</keyword>
<dbReference type="SUPFAM" id="SSF75005">
    <property type="entry name" value="Arabinanase/levansucrase/invertase"/>
    <property type="match status" value="1"/>
</dbReference>
<dbReference type="PANTHER" id="PTHR34106:SF4">
    <property type="entry name" value="BLL5143 PROTEIN"/>
    <property type="match status" value="1"/>
</dbReference>
<dbReference type="Pfam" id="PF04041">
    <property type="entry name" value="Glyco_hydro_130"/>
    <property type="match status" value="1"/>
</dbReference>
<dbReference type="InterPro" id="IPR007184">
    <property type="entry name" value="Mannoside_phosphorylase"/>
</dbReference>
<comment type="caution">
    <text evidence="4">The sequence shown here is derived from an EMBL/GenBank/DDBJ whole genome shotgun (WGS) entry which is preliminary data.</text>
</comment>
<accession>A0A919NZ41</accession>
<evidence type="ECO:0000256" key="1">
    <source>
        <dbReference type="ARBA" id="ARBA00022676"/>
    </source>
</evidence>
<protein>
    <submittedName>
        <fullName evidence="4">Glycosidase</fullName>
    </submittedName>
</protein>
<dbReference type="CDD" id="cd18613">
    <property type="entry name" value="GH130"/>
    <property type="match status" value="1"/>
</dbReference>
<comment type="similarity">
    <text evidence="3">Belongs to the glycosyl hydrolase 130 family.</text>
</comment>
<evidence type="ECO:0000313" key="4">
    <source>
        <dbReference type="EMBL" id="GIG20313.1"/>
    </source>
</evidence>
<keyword evidence="2" id="KW-0808">Transferase</keyword>
<keyword evidence="4" id="KW-0378">Hydrolase</keyword>
<dbReference type="Proteomes" id="UP000632740">
    <property type="component" value="Unassembled WGS sequence"/>
</dbReference>
<keyword evidence="5" id="KW-1185">Reference proteome</keyword>
<sequence>MTVPVTDGRGPPWVRRTDHVLRPDPDRVLARLFLPGQEIGPSGESRSAAVLGRVLALDDDEVDRELRDLVARFGDRHHDIEATWDEHFALVRHRVAGARQLPTNRRRLAGAYFTHEYSVEAAALFNPSMVQHPDQSGLPAGSTRLLMTVRGTGEGHVSSMEIRTGTIDVAGAVTLDAAPTRTLPPVVTEPRFVRAVFEHQLADLDGEHENAGFVLAALGPLFDRADLDAALDDLRAQRLTRGSAVRTTEWFDRIARRSYRAEFPPGSPWSERVLMPQSPAESHGIEDVRLVRFAADDGTVTYLGTYTAFDGRDISIQLLRTHDFAAFSSEPLSGPGARNKGLALFPRRIGGRYVALSRADRESNAVSVSDDLLRWGEPVVVQRPEHGWELVQLGNCGPPIETERGWLVLTHGVGAMRTYSIGALLLDLEDPTRVVGRLACPLLTATGEERSGYVPNVVYSCGAMKHGRTLVLPYGSSDSATRIALVDLDALLDALRPPSTTASRLARSRRTDGPP</sequence>
<evidence type="ECO:0000256" key="3">
    <source>
        <dbReference type="ARBA" id="ARBA00024356"/>
    </source>
</evidence>
<name>A0A919NZ41_9CELL</name>
<dbReference type="InterPro" id="IPR023296">
    <property type="entry name" value="Glyco_hydro_beta-prop_sf"/>
</dbReference>
<proteinExistence type="inferred from homology"/>
<dbReference type="AlphaFoldDB" id="A0A919NZ41"/>
<dbReference type="GO" id="GO:0016798">
    <property type="term" value="F:hydrolase activity, acting on glycosyl bonds"/>
    <property type="evidence" value="ECO:0007669"/>
    <property type="project" value="UniProtKB-KW"/>
</dbReference>
<reference evidence="4" key="1">
    <citation type="submission" date="2021-01" db="EMBL/GenBank/DDBJ databases">
        <title>Whole genome shotgun sequence of Cellulomonas chitinilytica NBRC 110799.</title>
        <authorList>
            <person name="Komaki H."/>
            <person name="Tamura T."/>
        </authorList>
    </citation>
    <scope>NUCLEOTIDE SEQUENCE</scope>
    <source>
        <strain evidence="4">NBRC 110799</strain>
    </source>
</reference>
<dbReference type="GO" id="GO:0016757">
    <property type="term" value="F:glycosyltransferase activity"/>
    <property type="evidence" value="ECO:0007669"/>
    <property type="project" value="UniProtKB-KW"/>
</dbReference>
<dbReference type="EMBL" id="BONK01000003">
    <property type="protein sequence ID" value="GIG20313.1"/>
    <property type="molecule type" value="Genomic_DNA"/>
</dbReference>